<evidence type="ECO:0000313" key="6">
    <source>
        <dbReference type="Proteomes" id="UP000002012"/>
    </source>
</evidence>
<keyword evidence="3" id="KW-0067">ATP-binding</keyword>
<dbReference type="InterPro" id="IPR050093">
    <property type="entry name" value="ABC_SmlMolc_Importer"/>
</dbReference>
<dbReference type="GO" id="GO:0005524">
    <property type="term" value="F:ATP binding"/>
    <property type="evidence" value="ECO:0007669"/>
    <property type="project" value="UniProtKB-KW"/>
</dbReference>
<dbReference type="EMBL" id="CP001968">
    <property type="protein sequence ID" value="ADD68840.1"/>
    <property type="molecule type" value="Genomic_DNA"/>
</dbReference>
<keyword evidence="2" id="KW-0547">Nucleotide-binding</keyword>
<dbReference type="PaxDb" id="522772-Dacet_2077"/>
<organism evidence="5 6">
    <name type="scientific">Denitrovibrio acetiphilus (strain DSM 12809 / NBRC 114555 / N2460)</name>
    <dbReference type="NCBI Taxonomy" id="522772"/>
    <lineage>
        <taxon>Bacteria</taxon>
        <taxon>Pseudomonadati</taxon>
        <taxon>Deferribacterota</taxon>
        <taxon>Deferribacteres</taxon>
        <taxon>Deferribacterales</taxon>
        <taxon>Geovibrionaceae</taxon>
        <taxon>Denitrovibrio</taxon>
    </lineage>
</organism>
<protein>
    <submittedName>
        <fullName evidence="5">ABC transporter related protein</fullName>
    </submittedName>
</protein>
<dbReference type="PROSITE" id="PS00211">
    <property type="entry name" value="ABC_TRANSPORTER_1"/>
    <property type="match status" value="1"/>
</dbReference>
<feature type="domain" description="ABC transporter" evidence="4">
    <location>
        <begin position="6"/>
        <end position="198"/>
    </location>
</feature>
<dbReference type="InterPro" id="IPR027417">
    <property type="entry name" value="P-loop_NTPase"/>
</dbReference>
<dbReference type="InParanoid" id="D4H1T0"/>
<evidence type="ECO:0000256" key="1">
    <source>
        <dbReference type="ARBA" id="ARBA00022448"/>
    </source>
</evidence>
<dbReference type="PROSITE" id="PS50893">
    <property type="entry name" value="ABC_TRANSPORTER_2"/>
    <property type="match status" value="1"/>
</dbReference>
<dbReference type="HOGENOM" id="CLU_000604_1_22_0"/>
<dbReference type="PANTHER" id="PTHR42781">
    <property type="entry name" value="SPERMIDINE/PUTRESCINE IMPORT ATP-BINDING PROTEIN POTA"/>
    <property type="match status" value="1"/>
</dbReference>
<keyword evidence="6" id="KW-1185">Reference proteome</keyword>
<evidence type="ECO:0000256" key="3">
    <source>
        <dbReference type="ARBA" id="ARBA00022840"/>
    </source>
</evidence>
<dbReference type="InterPro" id="IPR003439">
    <property type="entry name" value="ABC_transporter-like_ATP-bd"/>
</dbReference>
<dbReference type="Proteomes" id="UP000002012">
    <property type="component" value="Chromosome"/>
</dbReference>
<name>D4H1T0_DENA2</name>
<reference evidence="5 6" key="1">
    <citation type="journal article" date="2010" name="Stand. Genomic Sci.">
        <title>Complete genome sequence of Denitrovibrio acetiphilus type strain (N2460).</title>
        <authorList>
            <person name="Kiss H."/>
            <person name="Lang E."/>
            <person name="Lapidus A."/>
            <person name="Copeland A."/>
            <person name="Nolan M."/>
            <person name="Glavina Del Rio T."/>
            <person name="Chen F."/>
            <person name="Lucas S."/>
            <person name="Tice H."/>
            <person name="Cheng J.F."/>
            <person name="Han C."/>
            <person name="Goodwin L."/>
            <person name="Pitluck S."/>
            <person name="Liolios K."/>
            <person name="Pati A."/>
            <person name="Ivanova N."/>
            <person name="Mavromatis K."/>
            <person name="Chen A."/>
            <person name="Palaniappan K."/>
            <person name="Land M."/>
            <person name="Hauser L."/>
            <person name="Chang Y.J."/>
            <person name="Jeffries C.D."/>
            <person name="Detter J.C."/>
            <person name="Brettin T."/>
            <person name="Spring S."/>
            <person name="Rohde M."/>
            <person name="Goker M."/>
            <person name="Woyke T."/>
            <person name="Bristow J."/>
            <person name="Eisen J.A."/>
            <person name="Markowitz V."/>
            <person name="Hugenholtz P."/>
            <person name="Kyrpides N.C."/>
            <person name="Klenk H.P."/>
        </authorList>
    </citation>
    <scope>NUCLEOTIDE SEQUENCE [LARGE SCALE GENOMIC DNA]</scope>
    <source>
        <strain evidence="6">DSM 12809 / NBRC 114555 / N2460</strain>
    </source>
</reference>
<evidence type="ECO:0000259" key="4">
    <source>
        <dbReference type="PROSITE" id="PS50893"/>
    </source>
</evidence>
<dbReference type="GO" id="GO:0016887">
    <property type="term" value="F:ATP hydrolysis activity"/>
    <property type="evidence" value="ECO:0007669"/>
    <property type="project" value="InterPro"/>
</dbReference>
<dbReference type="PANTHER" id="PTHR42781:SF4">
    <property type="entry name" value="SPERMIDINE_PUTRESCINE IMPORT ATP-BINDING PROTEIN POTA"/>
    <property type="match status" value="1"/>
</dbReference>
<dbReference type="SMART" id="SM00382">
    <property type="entry name" value="AAA"/>
    <property type="match status" value="1"/>
</dbReference>
<dbReference type="RefSeq" id="WP_013011344.1">
    <property type="nucleotide sequence ID" value="NC_013943.1"/>
</dbReference>
<evidence type="ECO:0000256" key="2">
    <source>
        <dbReference type="ARBA" id="ARBA00022741"/>
    </source>
</evidence>
<dbReference type="STRING" id="522772.Dacet_2077"/>
<dbReference type="OrthoDB" id="9814623at2"/>
<dbReference type="Gene3D" id="3.40.50.300">
    <property type="entry name" value="P-loop containing nucleotide triphosphate hydrolases"/>
    <property type="match status" value="1"/>
</dbReference>
<gene>
    <name evidence="5" type="ordered locus">Dacet_2077</name>
</gene>
<dbReference type="InterPro" id="IPR017871">
    <property type="entry name" value="ABC_transporter-like_CS"/>
</dbReference>
<dbReference type="AlphaFoldDB" id="D4H1T0"/>
<accession>D4H1T0</accession>
<dbReference type="KEGG" id="dap:Dacet_2077"/>
<dbReference type="eggNOG" id="COG1116">
    <property type="taxonomic scope" value="Bacteria"/>
</dbReference>
<evidence type="ECO:0000313" key="5">
    <source>
        <dbReference type="EMBL" id="ADD68840.1"/>
    </source>
</evidence>
<sequence length="198" mass="22295">MHKFIAELHNINLTFKNHNVFSDFSLKISNNCITGISGRSGKGKTTLLRILAGLQKPDRGEVILRYNKQGYVFQDYRLLPWMNVLENITLPVRGEISESDAVSRAKLYLGKLGLSGSENMQPAELSGGMAQRVSLARAMVYKPDIMFLDEPFSALDYEMQSQASETVRAYAAEHKISVLYVSHHIENLRLMSDTIVEL</sequence>
<dbReference type="Pfam" id="PF00005">
    <property type="entry name" value="ABC_tran"/>
    <property type="match status" value="1"/>
</dbReference>
<dbReference type="SUPFAM" id="SSF52540">
    <property type="entry name" value="P-loop containing nucleoside triphosphate hydrolases"/>
    <property type="match status" value="1"/>
</dbReference>
<keyword evidence="1" id="KW-0813">Transport</keyword>
<dbReference type="InterPro" id="IPR003593">
    <property type="entry name" value="AAA+_ATPase"/>
</dbReference>
<proteinExistence type="predicted"/>